<dbReference type="OrthoDB" id="1906282at2759"/>
<dbReference type="PANTHER" id="PTHR13445:SF5">
    <property type="entry name" value="PROTEIN TSSC4"/>
    <property type="match status" value="1"/>
</dbReference>
<name>A0A1Q3BW89_CEPFO</name>
<comment type="caution">
    <text evidence="2">The sequence shown here is derived from an EMBL/GenBank/DDBJ whole genome shotgun (WGS) entry which is preliminary data.</text>
</comment>
<sequence length="402" mass="45340">MASPESSMDFRSRVSKIFDSLGSTKSALQQKPWSLTDDEIERREWRRQIDTNGRDERPCSASFDHFVKEKRRSRNPKKGLDDDDDGGGNEEVSDDESLLRSAIGLDPTLDHEDEEDEYDKVASGRFYNSERVYMSDVTIQGSHLNMHNVIPNQLCGTTKDPRANHLAAKFRLKEDDAEAKTFTSHAGDTEMKKPQPRSILKRKGKENDKELKSQKRVRFDPGCKSYCEEASDGFQDSFAGTCPMDATVSDVGFLQPQNVSVVPDYLLNPSRYTRYSFDSSSKVEESNTQTFTDILQMVNWSGLEFDYGSADLHKLTFIPKKKACDVKAVVNHSSKKQNKEDDSKQTLHQAGFPVGIAFGETKDSEVSSLEEDEPETNAADNMAAIQKPSRRYRTMSMSDVSD</sequence>
<evidence type="ECO:0000313" key="2">
    <source>
        <dbReference type="EMBL" id="GAV72098.1"/>
    </source>
</evidence>
<dbReference type="FunCoup" id="A0A1Q3BW89">
    <property type="interactions" value="271"/>
</dbReference>
<reference evidence="3" key="1">
    <citation type="submission" date="2016-04" db="EMBL/GenBank/DDBJ databases">
        <title>Cephalotus genome sequencing.</title>
        <authorList>
            <person name="Fukushima K."/>
            <person name="Hasebe M."/>
            <person name="Fang X."/>
        </authorList>
    </citation>
    <scope>NUCLEOTIDE SEQUENCE [LARGE SCALE GENOMIC DNA]</scope>
    <source>
        <strain evidence="3">cv. St1</strain>
    </source>
</reference>
<dbReference type="InParanoid" id="A0A1Q3BW89"/>
<feature type="compositionally biased region" description="Basic and acidic residues" evidence="1">
    <location>
        <begin position="46"/>
        <end position="58"/>
    </location>
</feature>
<dbReference type="Proteomes" id="UP000187406">
    <property type="component" value="Unassembled WGS sequence"/>
</dbReference>
<dbReference type="AlphaFoldDB" id="A0A1Q3BW89"/>
<evidence type="ECO:0000313" key="3">
    <source>
        <dbReference type="Proteomes" id="UP000187406"/>
    </source>
</evidence>
<dbReference type="InterPro" id="IPR029338">
    <property type="entry name" value="TSSC4"/>
</dbReference>
<dbReference type="STRING" id="3775.A0A1Q3BW89"/>
<feature type="region of interest" description="Disordered" evidence="1">
    <location>
        <begin position="363"/>
        <end position="402"/>
    </location>
</feature>
<feature type="non-terminal residue" evidence="2">
    <location>
        <position position="402"/>
    </location>
</feature>
<protein>
    <submittedName>
        <fullName evidence="2">Uncharacterized protein</fullName>
    </submittedName>
</protein>
<feature type="region of interest" description="Disordered" evidence="1">
    <location>
        <begin position="46"/>
        <end position="99"/>
    </location>
</feature>
<feature type="compositionally biased region" description="Basic residues" evidence="1">
    <location>
        <begin position="68"/>
        <end position="77"/>
    </location>
</feature>
<dbReference type="EMBL" id="BDDD01000966">
    <property type="protein sequence ID" value="GAV72098.1"/>
    <property type="molecule type" value="Genomic_DNA"/>
</dbReference>
<proteinExistence type="predicted"/>
<keyword evidence="3" id="KW-1185">Reference proteome</keyword>
<accession>A0A1Q3BW89</accession>
<feature type="region of interest" description="Disordered" evidence="1">
    <location>
        <begin position="179"/>
        <end position="212"/>
    </location>
</feature>
<gene>
    <name evidence="2" type="ORF">CFOL_v3_15587</name>
</gene>
<organism evidence="2 3">
    <name type="scientific">Cephalotus follicularis</name>
    <name type="common">Albany pitcher plant</name>
    <dbReference type="NCBI Taxonomy" id="3775"/>
    <lineage>
        <taxon>Eukaryota</taxon>
        <taxon>Viridiplantae</taxon>
        <taxon>Streptophyta</taxon>
        <taxon>Embryophyta</taxon>
        <taxon>Tracheophyta</taxon>
        <taxon>Spermatophyta</taxon>
        <taxon>Magnoliopsida</taxon>
        <taxon>eudicotyledons</taxon>
        <taxon>Gunneridae</taxon>
        <taxon>Pentapetalae</taxon>
        <taxon>rosids</taxon>
        <taxon>fabids</taxon>
        <taxon>Oxalidales</taxon>
        <taxon>Cephalotaceae</taxon>
        <taxon>Cephalotus</taxon>
    </lineage>
</organism>
<dbReference type="PANTHER" id="PTHR13445">
    <property type="entry name" value="TUMOR SUPPRESSING SUBTRANSFERABLE CANDIDATE 4 TSSC4"/>
    <property type="match status" value="1"/>
</dbReference>
<evidence type="ECO:0000256" key="1">
    <source>
        <dbReference type="SAM" id="MobiDB-lite"/>
    </source>
</evidence>
<feature type="compositionally biased region" description="Acidic residues" evidence="1">
    <location>
        <begin position="81"/>
        <end position="96"/>
    </location>
</feature>